<dbReference type="EMBL" id="JAKOGI010000809">
    <property type="protein sequence ID" value="KAJ8430298.1"/>
    <property type="molecule type" value="Genomic_DNA"/>
</dbReference>
<sequence>MVSSYTSSQEMSQQNSRSDQCLHKSSSSKIYKKPQHLLAPAGSRPQPKVYMVKPIHFRELVQQLTGAPAQAQAQAQTQAQNRRSNLQSIAPPPLPLHPNHHQVGVQNQTHNMSITQQQAPAEPADQKPSLFGGFDSTTELTLSPNFQAWFAFAMLSPGAATVSQMEQRAVTFDCGRLPVTKIRTQKLTHVRADRGCTSSCSRGNDW</sequence>
<feature type="region of interest" description="Disordered" evidence="1">
    <location>
        <begin position="1"/>
        <end position="46"/>
    </location>
</feature>
<evidence type="ECO:0000259" key="2">
    <source>
        <dbReference type="Pfam" id="PF05678"/>
    </source>
</evidence>
<evidence type="ECO:0000313" key="4">
    <source>
        <dbReference type="Proteomes" id="UP001153076"/>
    </source>
</evidence>
<dbReference type="InterPro" id="IPR008889">
    <property type="entry name" value="VQ"/>
</dbReference>
<dbReference type="PANTHER" id="PTHR34794">
    <property type="entry name" value="EXPRESSED PROTEIN"/>
    <property type="match status" value="1"/>
</dbReference>
<evidence type="ECO:0000256" key="1">
    <source>
        <dbReference type="SAM" id="MobiDB-lite"/>
    </source>
</evidence>
<feature type="region of interest" description="Disordered" evidence="1">
    <location>
        <begin position="68"/>
        <end position="102"/>
    </location>
</feature>
<proteinExistence type="predicted"/>
<reference evidence="3" key="1">
    <citation type="submission" date="2022-04" db="EMBL/GenBank/DDBJ databases">
        <title>Carnegiea gigantea Genome sequencing and assembly v2.</title>
        <authorList>
            <person name="Copetti D."/>
            <person name="Sanderson M.J."/>
            <person name="Burquez A."/>
            <person name="Wojciechowski M.F."/>
        </authorList>
    </citation>
    <scope>NUCLEOTIDE SEQUENCE</scope>
    <source>
        <strain evidence="3">SGP5-SGP5p</strain>
        <tissue evidence="3">Aerial part</tissue>
    </source>
</reference>
<name>A0A9Q1JSK9_9CARY</name>
<dbReference type="PANTHER" id="PTHR34794:SF1">
    <property type="entry name" value="OS10G0101800 PROTEIN"/>
    <property type="match status" value="1"/>
</dbReference>
<dbReference type="OrthoDB" id="689462at2759"/>
<accession>A0A9Q1JSK9</accession>
<dbReference type="Pfam" id="PF05678">
    <property type="entry name" value="VQ"/>
    <property type="match status" value="1"/>
</dbReference>
<evidence type="ECO:0000313" key="3">
    <source>
        <dbReference type="EMBL" id="KAJ8430298.1"/>
    </source>
</evidence>
<feature type="compositionally biased region" description="Low complexity" evidence="1">
    <location>
        <begin position="68"/>
        <end position="80"/>
    </location>
</feature>
<dbReference type="Proteomes" id="UP001153076">
    <property type="component" value="Unassembled WGS sequence"/>
</dbReference>
<feature type="compositionally biased region" description="Polar residues" evidence="1">
    <location>
        <begin position="1"/>
        <end position="29"/>
    </location>
</feature>
<gene>
    <name evidence="3" type="ORF">Cgig2_024730</name>
</gene>
<feature type="domain" description="VQ" evidence="2">
    <location>
        <begin position="44"/>
        <end position="70"/>
    </location>
</feature>
<organism evidence="3 4">
    <name type="scientific">Carnegiea gigantea</name>
    <dbReference type="NCBI Taxonomy" id="171969"/>
    <lineage>
        <taxon>Eukaryota</taxon>
        <taxon>Viridiplantae</taxon>
        <taxon>Streptophyta</taxon>
        <taxon>Embryophyta</taxon>
        <taxon>Tracheophyta</taxon>
        <taxon>Spermatophyta</taxon>
        <taxon>Magnoliopsida</taxon>
        <taxon>eudicotyledons</taxon>
        <taxon>Gunneridae</taxon>
        <taxon>Pentapetalae</taxon>
        <taxon>Caryophyllales</taxon>
        <taxon>Cactineae</taxon>
        <taxon>Cactaceae</taxon>
        <taxon>Cactoideae</taxon>
        <taxon>Echinocereeae</taxon>
        <taxon>Carnegiea</taxon>
    </lineage>
</organism>
<comment type="caution">
    <text evidence="3">The sequence shown here is derived from an EMBL/GenBank/DDBJ whole genome shotgun (WGS) entry which is preliminary data.</text>
</comment>
<dbReference type="InterPro" id="IPR039610">
    <property type="entry name" value="VQ29"/>
</dbReference>
<dbReference type="AlphaFoldDB" id="A0A9Q1JSK9"/>
<keyword evidence="4" id="KW-1185">Reference proteome</keyword>
<protein>
    <recommendedName>
        <fullName evidence="2">VQ domain-containing protein</fullName>
    </recommendedName>
</protein>